<dbReference type="Proteomes" id="UP001595625">
    <property type="component" value="Unassembled WGS sequence"/>
</dbReference>
<reference evidence="3" key="1">
    <citation type="journal article" date="2019" name="Int. J. Syst. Evol. Microbiol.">
        <title>The Global Catalogue of Microorganisms (GCM) 10K type strain sequencing project: providing services to taxonomists for standard genome sequencing and annotation.</title>
        <authorList>
            <consortium name="The Broad Institute Genomics Platform"/>
            <consortium name="The Broad Institute Genome Sequencing Center for Infectious Disease"/>
            <person name="Wu L."/>
            <person name="Ma J."/>
        </authorList>
    </citation>
    <scope>NUCLEOTIDE SEQUENCE [LARGE SCALE GENOMIC DNA]</scope>
    <source>
        <strain evidence="3">CCM 320</strain>
    </source>
</reference>
<keyword evidence="1" id="KW-0812">Transmembrane</keyword>
<evidence type="ECO:0000313" key="2">
    <source>
        <dbReference type="EMBL" id="MFC3212461.1"/>
    </source>
</evidence>
<name>A0ABV7KSR2_PLAOK</name>
<comment type="caution">
    <text evidence="2">The sequence shown here is derived from an EMBL/GenBank/DDBJ whole genome shotgun (WGS) entry which is preliminary data.</text>
</comment>
<evidence type="ECO:0000256" key="1">
    <source>
        <dbReference type="SAM" id="Phobius"/>
    </source>
</evidence>
<proteinExistence type="predicted"/>
<evidence type="ECO:0000313" key="3">
    <source>
        <dbReference type="Proteomes" id="UP001595625"/>
    </source>
</evidence>
<gene>
    <name evidence="2" type="ORF">ACFOEJ_15330</name>
</gene>
<feature type="transmembrane region" description="Helical" evidence="1">
    <location>
        <begin position="42"/>
        <end position="63"/>
    </location>
</feature>
<sequence length="181" mass="19980">MSQQNEFDPLFEEMKSAELSDSAKRDSLANIQRKLSRKRPHFIPTLASGIAAVAVIVFLVFFASNSSMFENISSGGAGEDQLVFTGSSENWKVEYVVTYPKEDWQKIVYTITFIGNDVPESVEYSIDGTFGGHYGGDKLSADQSVGGRSEGNGAKVQENEEIDATIKWDGKSESFLLTREE</sequence>
<keyword evidence="1" id="KW-0472">Membrane</keyword>
<accession>A0ABV7KSR2</accession>
<keyword evidence="3" id="KW-1185">Reference proteome</keyword>
<evidence type="ECO:0008006" key="4">
    <source>
        <dbReference type="Google" id="ProtNLM"/>
    </source>
</evidence>
<protein>
    <recommendedName>
        <fullName evidence="4">DUF4179 domain-containing protein</fullName>
    </recommendedName>
</protein>
<organism evidence="2 3">
    <name type="scientific">Planomicrobium okeanokoites</name>
    <name type="common">Planococcus okeanokoites</name>
    <name type="synonym">Flavobacterium okeanokoites</name>
    <dbReference type="NCBI Taxonomy" id="244"/>
    <lineage>
        <taxon>Bacteria</taxon>
        <taxon>Bacillati</taxon>
        <taxon>Bacillota</taxon>
        <taxon>Bacilli</taxon>
        <taxon>Bacillales</taxon>
        <taxon>Caryophanaceae</taxon>
        <taxon>Planomicrobium</taxon>
    </lineage>
</organism>
<dbReference type="RefSeq" id="WP_117312964.1">
    <property type="nucleotide sequence ID" value="NZ_JBHRUJ010000017.1"/>
</dbReference>
<dbReference type="EMBL" id="JBHRUJ010000017">
    <property type="protein sequence ID" value="MFC3212461.1"/>
    <property type="molecule type" value="Genomic_DNA"/>
</dbReference>
<keyword evidence="1" id="KW-1133">Transmembrane helix</keyword>